<dbReference type="PANTHER" id="PTHR12815:SF47">
    <property type="entry name" value="TRANSLOCATION AND ASSEMBLY MODULE SUBUNIT TAMA"/>
    <property type="match status" value="1"/>
</dbReference>
<evidence type="ECO:0000259" key="9">
    <source>
        <dbReference type="Pfam" id="PF07244"/>
    </source>
</evidence>
<evidence type="ECO:0000256" key="5">
    <source>
        <dbReference type="ARBA" id="ARBA00023237"/>
    </source>
</evidence>
<feature type="compositionally biased region" description="Low complexity" evidence="6">
    <location>
        <begin position="82"/>
        <end position="94"/>
    </location>
</feature>
<reference evidence="11 12" key="1">
    <citation type="submission" date="2013-05" db="EMBL/GenBank/DDBJ databases">
        <title>Draft genome sequence of Rubidibacter lacunae KORDI 51-2.</title>
        <authorList>
            <person name="Choi D.H."/>
            <person name="Noh J.H."/>
            <person name="Kwon K.-K."/>
            <person name="Lee J.-H."/>
            <person name="Ryu J.-Y."/>
        </authorList>
    </citation>
    <scope>NUCLEOTIDE SEQUENCE [LARGE SCALE GENOMIC DNA]</scope>
    <source>
        <strain evidence="11 12">KORDI 51-2</strain>
    </source>
</reference>
<dbReference type="Pfam" id="PF07244">
    <property type="entry name" value="POTRA"/>
    <property type="match status" value="1"/>
</dbReference>
<dbReference type="Gene3D" id="3.10.20.310">
    <property type="entry name" value="membrane protein fhac"/>
    <property type="match status" value="3"/>
</dbReference>
<comment type="caution">
    <text evidence="11">The sequence shown here is derived from an EMBL/GenBank/DDBJ whole genome shotgun (WGS) entry which is preliminary data.</text>
</comment>
<feature type="domain" description="POTRA" evidence="9">
    <location>
        <begin position="300"/>
        <end position="361"/>
    </location>
</feature>
<keyword evidence="2" id="KW-0812">Transmembrane</keyword>
<evidence type="ECO:0000256" key="1">
    <source>
        <dbReference type="ARBA" id="ARBA00004370"/>
    </source>
</evidence>
<evidence type="ECO:0000256" key="3">
    <source>
        <dbReference type="ARBA" id="ARBA00022729"/>
    </source>
</evidence>
<evidence type="ECO:0000259" key="8">
    <source>
        <dbReference type="Pfam" id="PF01103"/>
    </source>
</evidence>
<dbReference type="AlphaFoldDB" id="U5DN94"/>
<feature type="chain" id="PRO_5004659310" evidence="7">
    <location>
        <begin position="31"/>
        <end position="713"/>
    </location>
</feature>
<dbReference type="eggNOG" id="COG4775">
    <property type="taxonomic scope" value="Bacteria"/>
</dbReference>
<dbReference type="Proteomes" id="UP000016960">
    <property type="component" value="Unassembled WGS sequence"/>
</dbReference>
<name>U5DN94_9CHRO</name>
<sequence length="713" mass="77173">MVKQINLARVGLLWAAIAAIPLSAAAPASAKEFYEKLSPEEDALTRALITGSVLGTPLVARAEEIAQGTDTDPPESTPPDNVPDAPAEDPAATESEADVADDEDVDNEDADEAPPVSQPQPVAEPRVLVAEVLVEGVDGELQDLVYATTRVAPGRVTTRSQLQADVNAIFGTGVFSNVRVQPVDTPLGVRITFIVEANPVLREVVVETLPRSQDERVLPQEVVNEIFSDEYGETLNLRILQDDIDDLNAWYQENGYDLAQVVDDPEVSEDGIVTLTVAEGVIADIRVQFFDEDGAPDDGRTRDFIVTREIQLQPGDVYNRDTAQEDLERVFGLGLFDDARLSFQPGDDPATAIVTVELVEGNSGSLAAGVGISSSTGVFGTVSYQEQNIGGNNQDLGVEFQVGERDLLFDFSFRDPWIGGDNHRTSYRLNAFRRRSISVIFDNGETDVDLPNGDTPRVRRTGGGVNFSRPLISDPFDESDWRLSAGFDYQRVSIRDSDGDLTPRDELGNLLSFDESGRDDLFTLSFSAARDKRDDSLDPTSGSFLSLRFEQTLPIGSGSILSSRLRANYSFYIPVNFLRFSDGPQAFAFNVQAGTHVGDLPPYEAFALGGIDSVRGYERGGVGSGKSFAQASVEYRFPIFNILSGVLFFDYATDIGTGKDVPGNPAGARDKPGDGFGYGGGVRVRSPLGALRLDVGVNDDGDTRVHFGIGQRF</sequence>
<feature type="region of interest" description="Disordered" evidence="6">
    <location>
        <begin position="66"/>
        <end position="123"/>
    </location>
</feature>
<dbReference type="GO" id="GO:0019867">
    <property type="term" value="C:outer membrane"/>
    <property type="evidence" value="ECO:0007669"/>
    <property type="project" value="InterPro"/>
</dbReference>
<feature type="domain" description="Polypeptide-transport-associated ShlB-type" evidence="10">
    <location>
        <begin position="215"/>
        <end position="280"/>
    </location>
</feature>
<keyword evidence="3 7" id="KW-0732">Signal</keyword>
<proteinExistence type="predicted"/>
<protein>
    <submittedName>
        <fullName evidence="11">Outer membrane protein/protective antigen OMA87</fullName>
    </submittedName>
</protein>
<organism evidence="11 12">
    <name type="scientific">Rubidibacter lacunae KORDI 51-2</name>
    <dbReference type="NCBI Taxonomy" id="582515"/>
    <lineage>
        <taxon>Bacteria</taxon>
        <taxon>Bacillati</taxon>
        <taxon>Cyanobacteriota</taxon>
        <taxon>Cyanophyceae</taxon>
        <taxon>Oscillatoriophycideae</taxon>
        <taxon>Chroococcales</taxon>
        <taxon>Aphanothecaceae</taxon>
        <taxon>Rubidibacter</taxon>
    </lineage>
</organism>
<evidence type="ECO:0000256" key="6">
    <source>
        <dbReference type="SAM" id="MobiDB-lite"/>
    </source>
</evidence>
<dbReference type="InterPro" id="IPR000184">
    <property type="entry name" value="Bac_surfAg_D15"/>
</dbReference>
<feature type="domain" description="Bacterial surface antigen (D15)" evidence="8">
    <location>
        <begin position="388"/>
        <end position="713"/>
    </location>
</feature>
<dbReference type="InterPro" id="IPR039910">
    <property type="entry name" value="D15-like"/>
</dbReference>
<dbReference type="Pfam" id="PF01103">
    <property type="entry name" value="Omp85"/>
    <property type="match status" value="1"/>
</dbReference>
<keyword evidence="12" id="KW-1185">Reference proteome</keyword>
<comment type="subcellular location">
    <subcellularLocation>
        <location evidence="1">Membrane</location>
    </subcellularLocation>
</comment>
<evidence type="ECO:0000259" key="10">
    <source>
        <dbReference type="Pfam" id="PF08479"/>
    </source>
</evidence>
<evidence type="ECO:0000313" key="11">
    <source>
        <dbReference type="EMBL" id="ERN42337.1"/>
    </source>
</evidence>
<dbReference type="InterPro" id="IPR013686">
    <property type="entry name" value="Polypept-transport_assoc_ShlB"/>
</dbReference>
<dbReference type="STRING" id="582515.KR51_00009800"/>
<dbReference type="InParanoid" id="U5DN94"/>
<evidence type="ECO:0000256" key="7">
    <source>
        <dbReference type="SAM" id="SignalP"/>
    </source>
</evidence>
<dbReference type="PANTHER" id="PTHR12815">
    <property type="entry name" value="SORTING AND ASSEMBLY MACHINERY SAMM50 PROTEIN FAMILY MEMBER"/>
    <property type="match status" value="1"/>
</dbReference>
<feature type="compositionally biased region" description="Acidic residues" evidence="6">
    <location>
        <begin position="95"/>
        <end position="112"/>
    </location>
</feature>
<keyword evidence="4" id="KW-0472">Membrane</keyword>
<dbReference type="Pfam" id="PF08479">
    <property type="entry name" value="POTRA_2"/>
    <property type="match status" value="1"/>
</dbReference>
<dbReference type="EMBL" id="ASSJ01000024">
    <property type="protein sequence ID" value="ERN42337.1"/>
    <property type="molecule type" value="Genomic_DNA"/>
</dbReference>
<dbReference type="RefSeq" id="WP_022605243.1">
    <property type="nucleotide sequence ID" value="NZ_ASSJ01000024.1"/>
</dbReference>
<accession>U5DN94</accession>
<evidence type="ECO:0000313" key="12">
    <source>
        <dbReference type="Proteomes" id="UP000016960"/>
    </source>
</evidence>
<evidence type="ECO:0000256" key="2">
    <source>
        <dbReference type="ARBA" id="ARBA00022692"/>
    </source>
</evidence>
<dbReference type="PATRIC" id="fig|582515.4.peg.1094"/>
<dbReference type="InterPro" id="IPR010827">
    <property type="entry name" value="BamA/TamA_POTRA"/>
</dbReference>
<feature type="signal peptide" evidence="7">
    <location>
        <begin position="1"/>
        <end position="30"/>
    </location>
</feature>
<gene>
    <name evidence="11" type="ORF">KR51_00009800</name>
</gene>
<dbReference type="Gene3D" id="2.40.160.50">
    <property type="entry name" value="membrane protein fhac: a member of the omp85/tpsb transporter family"/>
    <property type="match status" value="1"/>
</dbReference>
<evidence type="ECO:0000256" key="4">
    <source>
        <dbReference type="ARBA" id="ARBA00023136"/>
    </source>
</evidence>
<keyword evidence="5" id="KW-0998">Cell outer membrane</keyword>